<evidence type="ECO:0000256" key="1">
    <source>
        <dbReference type="SAM" id="MobiDB-lite"/>
    </source>
</evidence>
<accession>A0A9D3SN29</accession>
<protein>
    <submittedName>
        <fullName evidence="2">Uncharacterized protein</fullName>
    </submittedName>
</protein>
<evidence type="ECO:0000313" key="3">
    <source>
        <dbReference type="Proteomes" id="UP000824219"/>
    </source>
</evidence>
<sequence length="154" mass="17310">MDRFLRALPSEERKAVGLRNPTSPRELLDGLECALATLEIGRDLRKADFRPPPRRPQGRPQSPDKAGVHGPRSPGPRAFLPRSSTEPGANMGMRMVSLAPTPSGPKDHQVEDRQRADRFSSSACDKPSIPQRRARADRRRRPHPGKCSRWEETY</sequence>
<keyword evidence="3" id="KW-1185">Reference proteome</keyword>
<feature type="compositionally biased region" description="Basic residues" evidence="1">
    <location>
        <begin position="132"/>
        <end position="146"/>
    </location>
</feature>
<feature type="region of interest" description="Disordered" evidence="1">
    <location>
        <begin position="1"/>
        <end position="25"/>
    </location>
</feature>
<proteinExistence type="predicted"/>
<feature type="compositionally biased region" description="Basic and acidic residues" evidence="1">
    <location>
        <begin position="41"/>
        <end position="51"/>
    </location>
</feature>
<dbReference type="AlphaFoldDB" id="A0A9D3SN29"/>
<feature type="compositionally biased region" description="Basic and acidic residues" evidence="1">
    <location>
        <begin position="105"/>
        <end position="118"/>
    </location>
</feature>
<feature type="compositionally biased region" description="Basic and acidic residues" evidence="1">
    <location>
        <begin position="1"/>
        <end position="15"/>
    </location>
</feature>
<organism evidence="2 3">
    <name type="scientific">Hemibagrus wyckioides</name>
    <dbReference type="NCBI Taxonomy" id="337641"/>
    <lineage>
        <taxon>Eukaryota</taxon>
        <taxon>Metazoa</taxon>
        <taxon>Chordata</taxon>
        <taxon>Craniata</taxon>
        <taxon>Vertebrata</taxon>
        <taxon>Euteleostomi</taxon>
        <taxon>Actinopterygii</taxon>
        <taxon>Neopterygii</taxon>
        <taxon>Teleostei</taxon>
        <taxon>Ostariophysi</taxon>
        <taxon>Siluriformes</taxon>
        <taxon>Bagridae</taxon>
        <taxon>Hemibagrus</taxon>
    </lineage>
</organism>
<reference evidence="2 3" key="1">
    <citation type="submission" date="2021-06" db="EMBL/GenBank/DDBJ databases">
        <title>Chromosome-level genome assembly of the red-tail catfish (Hemibagrus wyckioides).</title>
        <authorList>
            <person name="Shao F."/>
        </authorList>
    </citation>
    <scope>NUCLEOTIDE SEQUENCE [LARGE SCALE GENOMIC DNA]</scope>
    <source>
        <strain evidence="2">EC202008001</strain>
        <tissue evidence="2">Blood</tissue>
    </source>
</reference>
<dbReference type="Proteomes" id="UP000824219">
    <property type="component" value="Linkage Group LG13"/>
</dbReference>
<evidence type="ECO:0000313" key="2">
    <source>
        <dbReference type="EMBL" id="KAG7325354.1"/>
    </source>
</evidence>
<name>A0A9D3SN29_9TELE</name>
<feature type="region of interest" description="Disordered" evidence="1">
    <location>
        <begin position="41"/>
        <end position="154"/>
    </location>
</feature>
<gene>
    <name evidence="2" type="ORF">KOW79_011670</name>
</gene>
<comment type="caution">
    <text evidence="2">The sequence shown here is derived from an EMBL/GenBank/DDBJ whole genome shotgun (WGS) entry which is preliminary data.</text>
</comment>
<dbReference type="EMBL" id="JAHKSW010000013">
    <property type="protein sequence ID" value="KAG7325354.1"/>
    <property type="molecule type" value="Genomic_DNA"/>
</dbReference>